<dbReference type="AlphaFoldDB" id="W9GQN2"/>
<gene>
    <name evidence="6" type="ORF">N825_29435</name>
</gene>
<dbReference type="Gene3D" id="3.40.50.720">
    <property type="entry name" value="NAD(P)-binding Rossmann-like Domain"/>
    <property type="match status" value="1"/>
</dbReference>
<organism evidence="6 7">
    <name type="scientific">Skermanella stibiiresistens SB22</name>
    <dbReference type="NCBI Taxonomy" id="1385369"/>
    <lineage>
        <taxon>Bacteria</taxon>
        <taxon>Pseudomonadati</taxon>
        <taxon>Pseudomonadota</taxon>
        <taxon>Alphaproteobacteria</taxon>
        <taxon>Rhodospirillales</taxon>
        <taxon>Azospirillaceae</taxon>
        <taxon>Skermanella</taxon>
    </lineage>
</organism>
<dbReference type="EMBL" id="AVFL01000050">
    <property type="protein sequence ID" value="EWY36180.1"/>
    <property type="molecule type" value="Genomic_DNA"/>
</dbReference>
<protein>
    <submittedName>
        <fullName evidence="6">Oxidoreductase</fullName>
    </submittedName>
</protein>
<dbReference type="PANTHER" id="PTHR43580">
    <property type="entry name" value="OXIDOREDUCTASE GLYR1-RELATED"/>
    <property type="match status" value="1"/>
</dbReference>
<feature type="domain" description="6-phosphogluconate dehydrogenase NADP-binding" evidence="4">
    <location>
        <begin position="7"/>
        <end position="119"/>
    </location>
</feature>
<name>W9GQN2_9PROT</name>
<dbReference type="PANTHER" id="PTHR43580:SF2">
    <property type="entry name" value="CYTOKINE-LIKE NUCLEAR FACTOR N-PAC"/>
    <property type="match status" value="1"/>
</dbReference>
<dbReference type="Gene3D" id="1.10.1040.10">
    <property type="entry name" value="N-(1-d-carboxylethyl)-l-norvaline Dehydrogenase, domain 2"/>
    <property type="match status" value="1"/>
</dbReference>
<dbReference type="InterPro" id="IPR051265">
    <property type="entry name" value="HIBADH-related_NP60_sf"/>
</dbReference>
<evidence type="ECO:0000259" key="4">
    <source>
        <dbReference type="Pfam" id="PF03446"/>
    </source>
</evidence>
<proteinExistence type="predicted"/>
<dbReference type="GO" id="GO:0016491">
    <property type="term" value="F:oxidoreductase activity"/>
    <property type="evidence" value="ECO:0007669"/>
    <property type="project" value="UniProtKB-KW"/>
</dbReference>
<comment type="caution">
    <text evidence="6">The sequence shown here is derived from an EMBL/GenBank/DDBJ whole genome shotgun (WGS) entry which is preliminary data.</text>
</comment>
<dbReference type="InterPro" id="IPR008927">
    <property type="entry name" value="6-PGluconate_DH-like_C_sf"/>
</dbReference>
<feature type="domain" description="3-hydroxyisobutyrate dehydrogenase-like NAD-binding" evidence="5">
    <location>
        <begin position="129"/>
        <end position="230"/>
    </location>
</feature>
<dbReference type="STRING" id="1385369.N825_29435"/>
<sequence>MARETVEGITLVDRPADAFQAEVLFTMLSDDAATREVVLDSALLEGARSGLTHVVTSTISVAFADGLAARHAEAGIGFVSPPVLNRPGVDAKGELNMLVGGKEDTVAAMEPLLTSFSKKHWRLGKTPAQANAAKLAANMMVAMAIEAMAEGIVLTESVGLDRSRFLDLILGTLFAGRTHETYSAQIALGAFEPGFKTKLGLKDLPLATEVGVATGRPLPLLDAVRGRSSDAVLSRAGGDGLVDHGRCHPSRSAWFAI</sequence>
<evidence type="ECO:0000256" key="2">
    <source>
        <dbReference type="ARBA" id="ARBA00023027"/>
    </source>
</evidence>
<dbReference type="InterPro" id="IPR015815">
    <property type="entry name" value="HIBADH-related"/>
</dbReference>
<dbReference type="InterPro" id="IPR036291">
    <property type="entry name" value="NAD(P)-bd_dom_sf"/>
</dbReference>
<evidence type="ECO:0000256" key="3">
    <source>
        <dbReference type="PIRSR" id="PIRSR000103-1"/>
    </source>
</evidence>
<dbReference type="SUPFAM" id="SSF51735">
    <property type="entry name" value="NAD(P)-binding Rossmann-fold domains"/>
    <property type="match status" value="1"/>
</dbReference>
<reference evidence="6 7" key="1">
    <citation type="submission" date="2013-08" db="EMBL/GenBank/DDBJ databases">
        <title>The genome sequence of Skermanella stibiiresistens.</title>
        <authorList>
            <person name="Zhu W."/>
            <person name="Wang G."/>
        </authorList>
    </citation>
    <scope>NUCLEOTIDE SEQUENCE [LARGE SCALE GENOMIC DNA]</scope>
    <source>
        <strain evidence="6 7">SB22</strain>
    </source>
</reference>
<keyword evidence="7" id="KW-1185">Reference proteome</keyword>
<dbReference type="PATRIC" id="fig|1385369.3.peg.6780"/>
<feature type="active site" evidence="3">
    <location>
        <position position="134"/>
    </location>
</feature>
<dbReference type="Proteomes" id="UP000019486">
    <property type="component" value="Unassembled WGS sequence"/>
</dbReference>
<keyword evidence="2" id="KW-0520">NAD</keyword>
<dbReference type="InterPro" id="IPR013328">
    <property type="entry name" value="6PGD_dom2"/>
</dbReference>
<dbReference type="InterPro" id="IPR029154">
    <property type="entry name" value="HIBADH-like_NADP-bd"/>
</dbReference>
<dbReference type="Pfam" id="PF03446">
    <property type="entry name" value="NAD_binding_2"/>
    <property type="match status" value="1"/>
</dbReference>
<evidence type="ECO:0000259" key="5">
    <source>
        <dbReference type="Pfam" id="PF14833"/>
    </source>
</evidence>
<dbReference type="GO" id="GO:0050661">
    <property type="term" value="F:NADP binding"/>
    <property type="evidence" value="ECO:0007669"/>
    <property type="project" value="InterPro"/>
</dbReference>
<evidence type="ECO:0000256" key="1">
    <source>
        <dbReference type="ARBA" id="ARBA00023002"/>
    </source>
</evidence>
<evidence type="ECO:0000313" key="7">
    <source>
        <dbReference type="Proteomes" id="UP000019486"/>
    </source>
</evidence>
<evidence type="ECO:0000313" key="6">
    <source>
        <dbReference type="EMBL" id="EWY36180.1"/>
    </source>
</evidence>
<dbReference type="PIRSF" id="PIRSF000103">
    <property type="entry name" value="HIBADH"/>
    <property type="match status" value="1"/>
</dbReference>
<dbReference type="GO" id="GO:0051287">
    <property type="term" value="F:NAD binding"/>
    <property type="evidence" value="ECO:0007669"/>
    <property type="project" value="InterPro"/>
</dbReference>
<accession>W9GQN2</accession>
<dbReference type="InterPro" id="IPR006115">
    <property type="entry name" value="6PGDH_NADP-bd"/>
</dbReference>
<dbReference type="SUPFAM" id="SSF48179">
    <property type="entry name" value="6-phosphogluconate dehydrogenase C-terminal domain-like"/>
    <property type="match status" value="1"/>
</dbReference>
<dbReference type="Pfam" id="PF14833">
    <property type="entry name" value="NAD_binding_11"/>
    <property type="match status" value="1"/>
</dbReference>
<keyword evidence="1" id="KW-0560">Oxidoreductase</keyword>